<keyword evidence="3" id="KW-0808">Transferase</keyword>
<evidence type="ECO:0000256" key="4">
    <source>
        <dbReference type="ARBA" id="ARBA00022741"/>
    </source>
</evidence>
<reference evidence="12 14" key="1">
    <citation type="journal article" date="2016" name="Genome Announc.">
        <title>Draft Genome Sequences of Five Rapidly Growing Mycobacterium Species, M. thermoresistibile, M. fortuitum subsp. acetamidolyticum, M. canariasense, M. brisbanense, and M. novocastrense.</title>
        <authorList>
            <person name="Katahira K."/>
            <person name="Ogura Y."/>
            <person name="Gotoh Y."/>
            <person name="Hayashi T."/>
        </authorList>
    </citation>
    <scope>NUCLEOTIDE SEQUENCE [LARGE SCALE GENOMIC DNA]</scope>
    <source>
        <strain evidence="12 14">JCM18114</strain>
    </source>
</reference>
<feature type="region of interest" description="Disordered" evidence="9">
    <location>
        <begin position="350"/>
        <end position="420"/>
    </location>
</feature>
<evidence type="ECO:0000256" key="6">
    <source>
        <dbReference type="ARBA" id="ARBA00022840"/>
    </source>
</evidence>
<reference evidence="13" key="2">
    <citation type="submission" date="2020-07" db="EMBL/GenBank/DDBJ databases">
        <authorList>
            <person name="Pettersson B.M.F."/>
            <person name="Behra P.R.K."/>
            <person name="Ramesh M."/>
            <person name="Das S."/>
            <person name="Dasgupta S."/>
            <person name="Kirsebom L.A."/>
        </authorList>
    </citation>
    <scope>NUCLEOTIDE SEQUENCE</scope>
    <source>
        <strain evidence="13">DSM 44203</strain>
    </source>
</reference>
<dbReference type="AlphaFoldDB" id="A0AAW5SRQ6"/>
<dbReference type="PROSITE" id="PS00108">
    <property type="entry name" value="PROTEIN_KINASE_ST"/>
    <property type="match status" value="1"/>
</dbReference>
<keyword evidence="10" id="KW-1133">Transmembrane helix</keyword>
<keyword evidence="10" id="KW-0472">Membrane</keyword>
<evidence type="ECO:0000256" key="8">
    <source>
        <dbReference type="ARBA" id="ARBA00048679"/>
    </source>
</evidence>
<feature type="compositionally biased region" description="Pro residues" evidence="9">
    <location>
        <begin position="389"/>
        <end position="410"/>
    </location>
</feature>
<proteinExistence type="predicted"/>
<dbReference type="GO" id="GO:0004674">
    <property type="term" value="F:protein serine/threonine kinase activity"/>
    <property type="evidence" value="ECO:0007669"/>
    <property type="project" value="UniProtKB-KW"/>
</dbReference>
<accession>A0AAW5SRQ6</accession>
<feature type="region of interest" description="Disordered" evidence="9">
    <location>
        <begin position="291"/>
        <end position="317"/>
    </location>
</feature>
<dbReference type="FunFam" id="3.30.200.20:FF:000035">
    <property type="entry name" value="Serine/threonine protein kinase Stk1"/>
    <property type="match status" value="1"/>
</dbReference>
<evidence type="ECO:0000256" key="10">
    <source>
        <dbReference type="SAM" id="Phobius"/>
    </source>
</evidence>
<dbReference type="Proteomes" id="UP000069773">
    <property type="component" value="Unassembled WGS sequence"/>
</dbReference>
<dbReference type="PANTHER" id="PTHR43289:SF6">
    <property type="entry name" value="SERINE_THREONINE-PROTEIN KINASE NEKL-3"/>
    <property type="match status" value="1"/>
</dbReference>
<dbReference type="RefSeq" id="WP_067388211.1">
    <property type="nucleotide sequence ID" value="NZ_BCTA01000023.1"/>
</dbReference>
<keyword evidence="14" id="KW-1185">Reference proteome</keyword>
<comment type="caution">
    <text evidence="13">The sequence shown here is derived from an EMBL/GenBank/DDBJ whole genome shotgun (WGS) entry which is preliminary data.</text>
</comment>
<evidence type="ECO:0000256" key="2">
    <source>
        <dbReference type="ARBA" id="ARBA00022527"/>
    </source>
</evidence>
<keyword evidence="5 13" id="KW-0418">Kinase</keyword>
<evidence type="ECO:0000256" key="5">
    <source>
        <dbReference type="ARBA" id="ARBA00022777"/>
    </source>
</evidence>
<feature type="domain" description="Protein kinase" evidence="11">
    <location>
        <begin position="12"/>
        <end position="279"/>
    </location>
</feature>
<dbReference type="SMART" id="SM00220">
    <property type="entry name" value="S_TKc"/>
    <property type="match status" value="1"/>
</dbReference>
<keyword evidence="10" id="KW-0812">Transmembrane</keyword>
<keyword evidence="4" id="KW-0547">Nucleotide-binding</keyword>
<name>A0AAW5SRQ6_MYCNV</name>
<dbReference type="GO" id="GO:0005524">
    <property type="term" value="F:ATP binding"/>
    <property type="evidence" value="ECO:0007669"/>
    <property type="project" value="UniProtKB-KW"/>
</dbReference>
<evidence type="ECO:0000313" key="12">
    <source>
        <dbReference type="EMBL" id="GAT08440.1"/>
    </source>
</evidence>
<sequence>MPIADGADFAGYTIIRLLGTGGMGEVYLARHPRLPRLEALKILPENVSADPEFRQRFAREADIASSLWHPHIVAVHDRGEYDGQLWIAMDYVDGTDAARLVRDRYPHGMPPKDALDIVSAIADALDYAHERYLLHRDVKPANILVTDLRSDDRRILLADFGIAKAANETHGITSTNMTVGSVAYAAPEQLTGKKLDGRADQYALACTAFHLLSGNQPFSHSSPAAVIGSHLSAPRPRLSSVRPDLPAMDEVLAKGMATEPYQRFETCEQFAAALRHGDTAWARSAAETQFAFSTAPSPPAVPERSDPVPPTPTPKTAELLSSKSTALIAIGVAAVLAVVIVVLLAAVIDGDSPPPPTTAAPTSPPWDEREPTQTSRPPRETVTETATVTPPPPPPVPRPQPPQRPAPTRPPGDLGLPTPISTPLCNGQGIVVLGNVTTPGMYAGGIQRLLNQYPGSSYLRTDQSCPSLRQADDEGDPIYAVYRYAGRTLSEVRSAVCATGGDAYGKWLDYVTPPDRMITC</sequence>
<evidence type="ECO:0000313" key="14">
    <source>
        <dbReference type="Proteomes" id="UP000069773"/>
    </source>
</evidence>
<comment type="catalytic activity">
    <reaction evidence="8">
        <text>L-seryl-[protein] + ATP = O-phospho-L-seryl-[protein] + ADP + H(+)</text>
        <dbReference type="Rhea" id="RHEA:17989"/>
        <dbReference type="Rhea" id="RHEA-COMP:9863"/>
        <dbReference type="Rhea" id="RHEA-COMP:11604"/>
        <dbReference type="ChEBI" id="CHEBI:15378"/>
        <dbReference type="ChEBI" id="CHEBI:29999"/>
        <dbReference type="ChEBI" id="CHEBI:30616"/>
        <dbReference type="ChEBI" id="CHEBI:83421"/>
        <dbReference type="ChEBI" id="CHEBI:456216"/>
        <dbReference type="EC" id="2.7.11.1"/>
    </reaction>
</comment>
<keyword evidence="2 13" id="KW-0723">Serine/threonine-protein kinase</keyword>
<dbReference type="Pfam" id="PF00069">
    <property type="entry name" value="Pkinase"/>
    <property type="match status" value="1"/>
</dbReference>
<organism evidence="13 15">
    <name type="scientific">Mycolicibacterium novocastrense</name>
    <name type="common">Mycobacterium novocastrense</name>
    <dbReference type="NCBI Taxonomy" id="59813"/>
    <lineage>
        <taxon>Bacteria</taxon>
        <taxon>Bacillati</taxon>
        <taxon>Actinomycetota</taxon>
        <taxon>Actinomycetes</taxon>
        <taxon>Mycobacteriales</taxon>
        <taxon>Mycobacteriaceae</taxon>
        <taxon>Mycolicibacterium</taxon>
    </lineage>
</organism>
<dbReference type="EMBL" id="BCTA01000023">
    <property type="protein sequence ID" value="GAT08440.1"/>
    <property type="molecule type" value="Genomic_DNA"/>
</dbReference>
<dbReference type="InterPro" id="IPR011009">
    <property type="entry name" value="Kinase-like_dom_sf"/>
</dbReference>
<evidence type="ECO:0000256" key="1">
    <source>
        <dbReference type="ARBA" id="ARBA00012513"/>
    </source>
</evidence>
<evidence type="ECO:0000256" key="3">
    <source>
        <dbReference type="ARBA" id="ARBA00022679"/>
    </source>
</evidence>
<evidence type="ECO:0000313" key="15">
    <source>
        <dbReference type="Proteomes" id="UP001207528"/>
    </source>
</evidence>
<dbReference type="InterPro" id="IPR008271">
    <property type="entry name" value="Ser/Thr_kinase_AS"/>
</dbReference>
<dbReference type="InterPro" id="IPR000719">
    <property type="entry name" value="Prot_kinase_dom"/>
</dbReference>
<evidence type="ECO:0000256" key="9">
    <source>
        <dbReference type="SAM" id="MobiDB-lite"/>
    </source>
</evidence>
<protein>
    <recommendedName>
        <fullName evidence="1">non-specific serine/threonine protein kinase</fullName>
        <ecNumber evidence="1">2.7.11.1</ecNumber>
    </recommendedName>
</protein>
<feature type="compositionally biased region" description="Basic and acidic residues" evidence="9">
    <location>
        <begin position="366"/>
        <end position="382"/>
    </location>
</feature>
<reference evidence="13" key="3">
    <citation type="journal article" date="2022" name="BMC Genomics">
        <title>Comparative genome analysis of mycobacteria focusing on tRNA and non-coding RNA.</title>
        <authorList>
            <person name="Behra P.R.K."/>
            <person name="Pettersson B.M.F."/>
            <person name="Ramesh M."/>
            <person name="Das S."/>
            <person name="Dasgupta S."/>
            <person name="Kirsebom L.A."/>
        </authorList>
    </citation>
    <scope>NUCLEOTIDE SEQUENCE</scope>
    <source>
        <strain evidence="13">DSM 44203</strain>
    </source>
</reference>
<keyword evidence="6" id="KW-0067">ATP-binding</keyword>
<dbReference type="Gene3D" id="3.30.200.20">
    <property type="entry name" value="Phosphorylase Kinase, domain 1"/>
    <property type="match status" value="1"/>
</dbReference>
<evidence type="ECO:0000313" key="13">
    <source>
        <dbReference type="EMBL" id="MCV7025959.1"/>
    </source>
</evidence>
<evidence type="ECO:0000259" key="11">
    <source>
        <dbReference type="PROSITE" id="PS50011"/>
    </source>
</evidence>
<dbReference type="PANTHER" id="PTHR43289">
    <property type="entry name" value="MITOGEN-ACTIVATED PROTEIN KINASE KINASE KINASE 20-RELATED"/>
    <property type="match status" value="1"/>
</dbReference>
<dbReference type="EC" id="2.7.11.1" evidence="1"/>
<gene>
    <name evidence="13" type="ORF">H7I77_21845</name>
    <name evidence="12" type="ORF">RMCN_1573</name>
</gene>
<feature type="transmembrane region" description="Helical" evidence="10">
    <location>
        <begin position="325"/>
        <end position="348"/>
    </location>
</feature>
<comment type="catalytic activity">
    <reaction evidence="7">
        <text>L-threonyl-[protein] + ATP = O-phospho-L-threonyl-[protein] + ADP + H(+)</text>
        <dbReference type="Rhea" id="RHEA:46608"/>
        <dbReference type="Rhea" id="RHEA-COMP:11060"/>
        <dbReference type="Rhea" id="RHEA-COMP:11605"/>
        <dbReference type="ChEBI" id="CHEBI:15378"/>
        <dbReference type="ChEBI" id="CHEBI:30013"/>
        <dbReference type="ChEBI" id="CHEBI:30616"/>
        <dbReference type="ChEBI" id="CHEBI:61977"/>
        <dbReference type="ChEBI" id="CHEBI:456216"/>
        <dbReference type="EC" id="2.7.11.1"/>
    </reaction>
</comment>
<feature type="compositionally biased region" description="Pro residues" evidence="9">
    <location>
        <begin position="352"/>
        <end position="364"/>
    </location>
</feature>
<dbReference type="CDD" id="cd14014">
    <property type="entry name" value="STKc_PknB_like"/>
    <property type="match status" value="1"/>
</dbReference>
<evidence type="ECO:0000256" key="7">
    <source>
        <dbReference type="ARBA" id="ARBA00047899"/>
    </source>
</evidence>
<dbReference type="Gene3D" id="1.10.510.10">
    <property type="entry name" value="Transferase(Phosphotransferase) domain 1"/>
    <property type="match status" value="1"/>
</dbReference>
<dbReference type="Proteomes" id="UP001207528">
    <property type="component" value="Unassembled WGS sequence"/>
</dbReference>
<dbReference type="GO" id="GO:0080090">
    <property type="term" value="P:regulation of primary metabolic process"/>
    <property type="evidence" value="ECO:0007669"/>
    <property type="project" value="UniProtKB-ARBA"/>
</dbReference>
<dbReference type="PROSITE" id="PS50011">
    <property type="entry name" value="PROTEIN_KINASE_DOM"/>
    <property type="match status" value="1"/>
</dbReference>
<dbReference type="SUPFAM" id="SSF56112">
    <property type="entry name" value="Protein kinase-like (PK-like)"/>
    <property type="match status" value="1"/>
</dbReference>
<feature type="compositionally biased region" description="Pro residues" evidence="9">
    <location>
        <begin position="296"/>
        <end position="313"/>
    </location>
</feature>
<dbReference type="EMBL" id="JACKTI010000057">
    <property type="protein sequence ID" value="MCV7025959.1"/>
    <property type="molecule type" value="Genomic_DNA"/>
</dbReference>